<feature type="region of interest" description="Disordered" evidence="1">
    <location>
        <begin position="1"/>
        <end position="47"/>
    </location>
</feature>
<dbReference type="AlphaFoldDB" id="A0AA88DMN8"/>
<feature type="compositionally biased region" description="Polar residues" evidence="1">
    <location>
        <begin position="27"/>
        <end position="41"/>
    </location>
</feature>
<sequence>MWSVGGVDPLPLCSAWSPAKREAPQSKGDTSGMSAKGTSMLKSAKRT</sequence>
<organism evidence="2 3">
    <name type="scientific">Ficus carica</name>
    <name type="common">Common fig</name>
    <dbReference type="NCBI Taxonomy" id="3494"/>
    <lineage>
        <taxon>Eukaryota</taxon>
        <taxon>Viridiplantae</taxon>
        <taxon>Streptophyta</taxon>
        <taxon>Embryophyta</taxon>
        <taxon>Tracheophyta</taxon>
        <taxon>Spermatophyta</taxon>
        <taxon>Magnoliopsida</taxon>
        <taxon>eudicotyledons</taxon>
        <taxon>Gunneridae</taxon>
        <taxon>Pentapetalae</taxon>
        <taxon>rosids</taxon>
        <taxon>fabids</taxon>
        <taxon>Rosales</taxon>
        <taxon>Moraceae</taxon>
        <taxon>Ficeae</taxon>
        <taxon>Ficus</taxon>
    </lineage>
</organism>
<comment type="caution">
    <text evidence="2">The sequence shown here is derived from an EMBL/GenBank/DDBJ whole genome shotgun (WGS) entry which is preliminary data.</text>
</comment>
<proteinExistence type="predicted"/>
<keyword evidence="3" id="KW-1185">Reference proteome</keyword>
<name>A0AA88DMN8_FICCA</name>
<dbReference type="Proteomes" id="UP001187192">
    <property type="component" value="Unassembled WGS sequence"/>
</dbReference>
<evidence type="ECO:0000313" key="2">
    <source>
        <dbReference type="EMBL" id="GMN58111.1"/>
    </source>
</evidence>
<gene>
    <name evidence="2" type="ORF">TIFTF001_027204</name>
</gene>
<evidence type="ECO:0000256" key="1">
    <source>
        <dbReference type="SAM" id="MobiDB-lite"/>
    </source>
</evidence>
<evidence type="ECO:0000313" key="3">
    <source>
        <dbReference type="Proteomes" id="UP001187192"/>
    </source>
</evidence>
<reference evidence="2" key="1">
    <citation type="submission" date="2023-07" db="EMBL/GenBank/DDBJ databases">
        <title>draft genome sequence of fig (Ficus carica).</title>
        <authorList>
            <person name="Takahashi T."/>
            <person name="Nishimura K."/>
        </authorList>
    </citation>
    <scope>NUCLEOTIDE SEQUENCE</scope>
</reference>
<protein>
    <submittedName>
        <fullName evidence="2">Uncharacterized protein</fullName>
    </submittedName>
</protein>
<dbReference type="EMBL" id="BTGU01000075">
    <property type="protein sequence ID" value="GMN58111.1"/>
    <property type="molecule type" value="Genomic_DNA"/>
</dbReference>
<accession>A0AA88DMN8</accession>